<evidence type="ECO:0000313" key="3">
    <source>
        <dbReference type="Proteomes" id="UP000538931"/>
    </source>
</evidence>
<keyword evidence="3" id="KW-1185">Reference proteome</keyword>
<evidence type="ECO:0000313" key="2">
    <source>
        <dbReference type="EMBL" id="MBA4500848.1"/>
    </source>
</evidence>
<sequence length="98" mass="10488">MEAEQVMPILILFIGLMTGLLLGTIVPLKSIAEQGGIQADTGILYDLSIGIPAGILTGVIVSAWFGHASFLRERLDSMARELREGVIKSASWDNADCT</sequence>
<dbReference type="AlphaFoldDB" id="A0A7W2ABA4"/>
<protein>
    <submittedName>
        <fullName evidence="2">Uncharacterized protein</fullName>
    </submittedName>
</protein>
<evidence type="ECO:0000256" key="1">
    <source>
        <dbReference type="SAM" id="Phobius"/>
    </source>
</evidence>
<keyword evidence="1" id="KW-0812">Transmembrane</keyword>
<organism evidence="2 3">
    <name type="scientific">Marinobacterium marinum</name>
    <dbReference type="NCBI Taxonomy" id="2756129"/>
    <lineage>
        <taxon>Bacteria</taxon>
        <taxon>Pseudomonadati</taxon>
        <taxon>Pseudomonadota</taxon>
        <taxon>Gammaproteobacteria</taxon>
        <taxon>Oceanospirillales</taxon>
        <taxon>Oceanospirillaceae</taxon>
        <taxon>Marinobacterium</taxon>
    </lineage>
</organism>
<name>A0A7W2ABA4_9GAMM</name>
<keyword evidence="1" id="KW-1133">Transmembrane helix</keyword>
<gene>
    <name evidence="2" type="ORF">H1S06_00450</name>
</gene>
<accession>A0A7W2ABA4</accession>
<feature type="transmembrane region" description="Helical" evidence="1">
    <location>
        <begin position="6"/>
        <end position="31"/>
    </location>
</feature>
<proteinExistence type="predicted"/>
<dbReference type="EMBL" id="JACEMT010000015">
    <property type="protein sequence ID" value="MBA4500848.1"/>
    <property type="molecule type" value="Genomic_DNA"/>
</dbReference>
<dbReference type="Proteomes" id="UP000538931">
    <property type="component" value="Unassembled WGS sequence"/>
</dbReference>
<comment type="caution">
    <text evidence="2">The sequence shown here is derived from an EMBL/GenBank/DDBJ whole genome shotgun (WGS) entry which is preliminary data.</text>
</comment>
<keyword evidence="1" id="KW-0472">Membrane</keyword>
<reference evidence="2 3" key="1">
    <citation type="submission" date="2020-07" db="EMBL/GenBank/DDBJ databases">
        <title>Bacterium isolated from marien macroalgae.</title>
        <authorList>
            <person name="Zhu K."/>
            <person name="Lu D."/>
            <person name="Du Z."/>
        </authorList>
    </citation>
    <scope>NUCLEOTIDE SEQUENCE [LARGE SCALE GENOMIC DNA]</scope>
    <source>
        <strain evidence="2 3">3-1745</strain>
    </source>
</reference>
<dbReference type="RefSeq" id="WP_181736325.1">
    <property type="nucleotide sequence ID" value="NZ_JACEMT010000015.1"/>
</dbReference>
<feature type="transmembrane region" description="Helical" evidence="1">
    <location>
        <begin position="43"/>
        <end position="65"/>
    </location>
</feature>